<dbReference type="GO" id="GO:0005765">
    <property type="term" value="C:lysosomal membrane"/>
    <property type="evidence" value="ECO:0007669"/>
    <property type="project" value="UniProtKB-SubCell"/>
</dbReference>
<feature type="region of interest" description="Disordered" evidence="8">
    <location>
        <begin position="1"/>
        <end position="33"/>
    </location>
</feature>
<keyword evidence="7 9" id="KW-0472">Membrane</keyword>
<dbReference type="InterPro" id="IPR006629">
    <property type="entry name" value="LITAF"/>
</dbReference>
<evidence type="ECO:0000256" key="9">
    <source>
        <dbReference type="SAM" id="Phobius"/>
    </source>
</evidence>
<dbReference type="FunCoup" id="B4LIS1">
    <property type="interactions" value="102"/>
</dbReference>
<dbReference type="AlphaFoldDB" id="B4LIS1"/>
<evidence type="ECO:0000313" key="12">
    <source>
        <dbReference type="Proteomes" id="UP000008792"/>
    </source>
</evidence>
<evidence type="ECO:0000256" key="5">
    <source>
        <dbReference type="ARBA" id="ARBA00022723"/>
    </source>
</evidence>
<evidence type="ECO:0000256" key="3">
    <source>
        <dbReference type="ARBA" id="ARBA00004630"/>
    </source>
</evidence>
<keyword evidence="9" id="KW-0812">Transmembrane</keyword>
<protein>
    <recommendedName>
        <fullName evidence="10">LITAF domain-containing protein</fullName>
    </recommendedName>
</protein>
<keyword evidence="5" id="KW-0479">Metal-binding</keyword>
<comment type="similarity">
    <text evidence="4">Belongs to the CDIP1/LITAF family.</text>
</comment>
<dbReference type="STRING" id="7244.B4LIS1"/>
<evidence type="ECO:0000256" key="6">
    <source>
        <dbReference type="ARBA" id="ARBA00022833"/>
    </source>
</evidence>
<dbReference type="Pfam" id="PF10601">
    <property type="entry name" value="zf-LITAF-like"/>
    <property type="match status" value="1"/>
</dbReference>
<dbReference type="HOGENOM" id="CLU_095549_4_2_1"/>
<keyword evidence="12" id="KW-1185">Reference proteome</keyword>
<reference evidence="11 12" key="1">
    <citation type="journal article" date="2007" name="Nature">
        <title>Evolution of genes and genomes on the Drosophila phylogeny.</title>
        <authorList>
            <consortium name="Drosophila 12 Genomes Consortium"/>
            <person name="Clark A.G."/>
            <person name="Eisen M.B."/>
            <person name="Smith D.R."/>
            <person name="Bergman C.M."/>
            <person name="Oliver B."/>
            <person name="Markow T.A."/>
            <person name="Kaufman T.C."/>
            <person name="Kellis M."/>
            <person name="Gelbart W."/>
            <person name="Iyer V.N."/>
            <person name="Pollard D.A."/>
            <person name="Sackton T.B."/>
            <person name="Larracuente A.M."/>
            <person name="Singh N.D."/>
            <person name="Abad J.P."/>
            <person name="Abt D.N."/>
            <person name="Adryan B."/>
            <person name="Aguade M."/>
            <person name="Akashi H."/>
            <person name="Anderson W.W."/>
            <person name="Aquadro C.F."/>
            <person name="Ardell D.H."/>
            <person name="Arguello R."/>
            <person name="Artieri C.G."/>
            <person name="Barbash D.A."/>
            <person name="Barker D."/>
            <person name="Barsanti P."/>
            <person name="Batterham P."/>
            <person name="Batzoglou S."/>
            <person name="Begun D."/>
            <person name="Bhutkar A."/>
            <person name="Blanco E."/>
            <person name="Bosak S.A."/>
            <person name="Bradley R.K."/>
            <person name="Brand A.D."/>
            <person name="Brent M.R."/>
            <person name="Brooks A.N."/>
            <person name="Brown R.H."/>
            <person name="Butlin R.K."/>
            <person name="Caggese C."/>
            <person name="Calvi B.R."/>
            <person name="Bernardo de Carvalho A."/>
            <person name="Caspi A."/>
            <person name="Castrezana S."/>
            <person name="Celniker S.E."/>
            <person name="Chang J.L."/>
            <person name="Chapple C."/>
            <person name="Chatterji S."/>
            <person name="Chinwalla A."/>
            <person name="Civetta A."/>
            <person name="Clifton S.W."/>
            <person name="Comeron J.M."/>
            <person name="Costello J.C."/>
            <person name="Coyne J.A."/>
            <person name="Daub J."/>
            <person name="David R.G."/>
            <person name="Delcher A.L."/>
            <person name="Delehaunty K."/>
            <person name="Do C.B."/>
            <person name="Ebling H."/>
            <person name="Edwards K."/>
            <person name="Eickbush T."/>
            <person name="Evans J.D."/>
            <person name="Filipski A."/>
            <person name="Findeiss S."/>
            <person name="Freyhult E."/>
            <person name="Fulton L."/>
            <person name="Fulton R."/>
            <person name="Garcia A.C."/>
            <person name="Gardiner A."/>
            <person name="Garfield D.A."/>
            <person name="Garvin B.E."/>
            <person name="Gibson G."/>
            <person name="Gilbert D."/>
            <person name="Gnerre S."/>
            <person name="Godfrey J."/>
            <person name="Good R."/>
            <person name="Gotea V."/>
            <person name="Gravely B."/>
            <person name="Greenberg A.J."/>
            <person name="Griffiths-Jones S."/>
            <person name="Gross S."/>
            <person name="Guigo R."/>
            <person name="Gustafson E.A."/>
            <person name="Haerty W."/>
            <person name="Hahn M.W."/>
            <person name="Halligan D.L."/>
            <person name="Halpern A.L."/>
            <person name="Halter G.M."/>
            <person name="Han M.V."/>
            <person name="Heger A."/>
            <person name="Hillier L."/>
            <person name="Hinrichs A.S."/>
            <person name="Holmes I."/>
            <person name="Hoskins R.A."/>
            <person name="Hubisz M.J."/>
            <person name="Hultmark D."/>
            <person name="Huntley M.A."/>
            <person name="Jaffe D.B."/>
            <person name="Jagadeeshan S."/>
            <person name="Jeck W.R."/>
            <person name="Johnson J."/>
            <person name="Jones C.D."/>
            <person name="Jordan W.C."/>
            <person name="Karpen G.H."/>
            <person name="Kataoka E."/>
            <person name="Keightley P.D."/>
            <person name="Kheradpour P."/>
            <person name="Kirkness E.F."/>
            <person name="Koerich L.B."/>
            <person name="Kristiansen K."/>
            <person name="Kudrna D."/>
            <person name="Kulathinal R.J."/>
            <person name="Kumar S."/>
            <person name="Kwok R."/>
            <person name="Lander E."/>
            <person name="Langley C.H."/>
            <person name="Lapoint R."/>
            <person name="Lazzaro B.P."/>
            <person name="Lee S.J."/>
            <person name="Levesque L."/>
            <person name="Li R."/>
            <person name="Lin C.F."/>
            <person name="Lin M.F."/>
            <person name="Lindblad-Toh K."/>
            <person name="Llopart A."/>
            <person name="Long M."/>
            <person name="Low L."/>
            <person name="Lozovsky E."/>
            <person name="Lu J."/>
            <person name="Luo M."/>
            <person name="Machado C.A."/>
            <person name="Makalowski W."/>
            <person name="Marzo M."/>
            <person name="Matsuda M."/>
            <person name="Matzkin L."/>
            <person name="McAllister B."/>
            <person name="McBride C.S."/>
            <person name="McKernan B."/>
            <person name="McKernan K."/>
            <person name="Mendez-Lago M."/>
            <person name="Minx P."/>
            <person name="Mollenhauer M.U."/>
            <person name="Montooth K."/>
            <person name="Mount S.M."/>
            <person name="Mu X."/>
            <person name="Myers E."/>
            <person name="Negre B."/>
            <person name="Newfeld S."/>
            <person name="Nielsen R."/>
            <person name="Noor M.A."/>
            <person name="O'Grady P."/>
            <person name="Pachter L."/>
            <person name="Papaceit M."/>
            <person name="Parisi M.J."/>
            <person name="Parisi M."/>
            <person name="Parts L."/>
            <person name="Pedersen J.S."/>
            <person name="Pesole G."/>
            <person name="Phillippy A.M."/>
            <person name="Ponting C.P."/>
            <person name="Pop M."/>
            <person name="Porcelli D."/>
            <person name="Powell J.R."/>
            <person name="Prohaska S."/>
            <person name="Pruitt K."/>
            <person name="Puig M."/>
            <person name="Quesneville H."/>
            <person name="Ram K.R."/>
            <person name="Rand D."/>
            <person name="Rasmussen M.D."/>
            <person name="Reed L.K."/>
            <person name="Reenan R."/>
            <person name="Reily A."/>
            <person name="Remington K.A."/>
            <person name="Rieger T.T."/>
            <person name="Ritchie M.G."/>
            <person name="Robin C."/>
            <person name="Rogers Y.H."/>
            <person name="Rohde C."/>
            <person name="Rozas J."/>
            <person name="Rubenfield M.J."/>
            <person name="Ruiz A."/>
            <person name="Russo S."/>
            <person name="Salzberg S.L."/>
            <person name="Sanchez-Gracia A."/>
            <person name="Saranga D.J."/>
            <person name="Sato H."/>
            <person name="Schaeffer S.W."/>
            <person name="Schatz M.C."/>
            <person name="Schlenke T."/>
            <person name="Schwartz R."/>
            <person name="Segarra C."/>
            <person name="Singh R.S."/>
            <person name="Sirot L."/>
            <person name="Sirota M."/>
            <person name="Sisneros N.B."/>
            <person name="Smith C.D."/>
            <person name="Smith T.F."/>
            <person name="Spieth J."/>
            <person name="Stage D.E."/>
            <person name="Stark A."/>
            <person name="Stephan W."/>
            <person name="Strausberg R.L."/>
            <person name="Strempel S."/>
            <person name="Sturgill D."/>
            <person name="Sutton G."/>
            <person name="Sutton G.G."/>
            <person name="Tao W."/>
            <person name="Teichmann S."/>
            <person name="Tobari Y.N."/>
            <person name="Tomimura Y."/>
            <person name="Tsolas J.M."/>
            <person name="Valente V.L."/>
            <person name="Venter E."/>
            <person name="Venter J.C."/>
            <person name="Vicario S."/>
            <person name="Vieira F.G."/>
            <person name="Vilella A.J."/>
            <person name="Villasante A."/>
            <person name="Walenz B."/>
            <person name="Wang J."/>
            <person name="Wasserman M."/>
            <person name="Watts T."/>
            <person name="Wilson D."/>
            <person name="Wilson R.K."/>
            <person name="Wing R.A."/>
            <person name="Wolfner M.F."/>
            <person name="Wong A."/>
            <person name="Wong G.K."/>
            <person name="Wu C.I."/>
            <person name="Wu G."/>
            <person name="Yamamoto D."/>
            <person name="Yang H.P."/>
            <person name="Yang S.P."/>
            <person name="Yorke J.A."/>
            <person name="Yoshida K."/>
            <person name="Zdobnov E."/>
            <person name="Zhang P."/>
            <person name="Zhang Y."/>
            <person name="Zimin A.V."/>
            <person name="Baldwin J."/>
            <person name="Abdouelleil A."/>
            <person name="Abdulkadir J."/>
            <person name="Abebe A."/>
            <person name="Abera B."/>
            <person name="Abreu J."/>
            <person name="Acer S.C."/>
            <person name="Aftuck L."/>
            <person name="Alexander A."/>
            <person name="An P."/>
            <person name="Anderson E."/>
            <person name="Anderson S."/>
            <person name="Arachi H."/>
            <person name="Azer M."/>
            <person name="Bachantsang P."/>
            <person name="Barry A."/>
            <person name="Bayul T."/>
            <person name="Berlin A."/>
            <person name="Bessette D."/>
            <person name="Bloom T."/>
            <person name="Blye J."/>
            <person name="Boguslavskiy L."/>
            <person name="Bonnet C."/>
            <person name="Boukhgalter B."/>
            <person name="Bourzgui I."/>
            <person name="Brown A."/>
            <person name="Cahill P."/>
            <person name="Channer S."/>
            <person name="Cheshatsang Y."/>
            <person name="Chuda L."/>
            <person name="Citroen M."/>
            <person name="Collymore A."/>
            <person name="Cooke P."/>
            <person name="Costello M."/>
            <person name="D'Aco K."/>
            <person name="Daza R."/>
            <person name="De Haan G."/>
            <person name="DeGray S."/>
            <person name="DeMaso C."/>
            <person name="Dhargay N."/>
            <person name="Dooley K."/>
            <person name="Dooley E."/>
            <person name="Doricent M."/>
            <person name="Dorje P."/>
            <person name="Dorjee K."/>
            <person name="Dupes A."/>
            <person name="Elong R."/>
            <person name="Falk J."/>
            <person name="Farina A."/>
            <person name="Faro S."/>
            <person name="Ferguson D."/>
            <person name="Fisher S."/>
            <person name="Foley C.D."/>
            <person name="Franke A."/>
            <person name="Friedrich D."/>
            <person name="Gadbois L."/>
            <person name="Gearin G."/>
            <person name="Gearin C.R."/>
            <person name="Giannoukos G."/>
            <person name="Goode T."/>
            <person name="Graham J."/>
            <person name="Grandbois E."/>
            <person name="Grewal S."/>
            <person name="Gyaltsen K."/>
            <person name="Hafez N."/>
            <person name="Hagos B."/>
            <person name="Hall J."/>
            <person name="Henson C."/>
            <person name="Hollinger A."/>
            <person name="Honan T."/>
            <person name="Huard M.D."/>
            <person name="Hughes L."/>
            <person name="Hurhula B."/>
            <person name="Husby M.E."/>
            <person name="Kamat A."/>
            <person name="Kanga B."/>
            <person name="Kashin S."/>
            <person name="Khazanovich D."/>
            <person name="Kisner P."/>
            <person name="Lance K."/>
            <person name="Lara M."/>
            <person name="Lee W."/>
            <person name="Lennon N."/>
            <person name="Letendre F."/>
            <person name="LeVine R."/>
            <person name="Lipovsky A."/>
            <person name="Liu X."/>
            <person name="Liu J."/>
            <person name="Liu S."/>
            <person name="Lokyitsang T."/>
            <person name="Lokyitsang Y."/>
            <person name="Lubonja R."/>
            <person name="Lui A."/>
            <person name="MacDonald P."/>
            <person name="Magnisalis V."/>
            <person name="Maru K."/>
            <person name="Matthews C."/>
            <person name="McCusker W."/>
            <person name="McDonough S."/>
            <person name="Mehta T."/>
            <person name="Meldrim J."/>
            <person name="Meneus L."/>
            <person name="Mihai O."/>
            <person name="Mihalev A."/>
            <person name="Mihova T."/>
            <person name="Mittelman R."/>
            <person name="Mlenga V."/>
            <person name="Montmayeur A."/>
            <person name="Mulrain L."/>
            <person name="Navidi A."/>
            <person name="Naylor J."/>
            <person name="Negash T."/>
            <person name="Nguyen T."/>
            <person name="Nguyen N."/>
            <person name="Nicol R."/>
            <person name="Norbu C."/>
            <person name="Norbu N."/>
            <person name="Novod N."/>
            <person name="O'Neill B."/>
            <person name="Osman S."/>
            <person name="Markiewicz E."/>
            <person name="Oyono O.L."/>
            <person name="Patti C."/>
            <person name="Phunkhang P."/>
            <person name="Pierre F."/>
            <person name="Priest M."/>
            <person name="Raghuraman S."/>
            <person name="Rege F."/>
            <person name="Reyes R."/>
            <person name="Rise C."/>
            <person name="Rogov P."/>
            <person name="Ross K."/>
            <person name="Ryan E."/>
            <person name="Settipalli S."/>
            <person name="Shea T."/>
            <person name="Sherpa N."/>
            <person name="Shi L."/>
            <person name="Shih D."/>
            <person name="Sparrow T."/>
            <person name="Spaulding J."/>
            <person name="Stalker J."/>
            <person name="Stange-Thomann N."/>
            <person name="Stavropoulos S."/>
            <person name="Stone C."/>
            <person name="Strader C."/>
            <person name="Tesfaye S."/>
            <person name="Thomson T."/>
            <person name="Thoulutsang Y."/>
            <person name="Thoulutsang D."/>
            <person name="Topham K."/>
            <person name="Topping I."/>
            <person name="Tsamla T."/>
            <person name="Vassiliev H."/>
            <person name="Vo A."/>
            <person name="Wangchuk T."/>
            <person name="Wangdi T."/>
            <person name="Weiand M."/>
            <person name="Wilkinson J."/>
            <person name="Wilson A."/>
            <person name="Yadav S."/>
            <person name="Young G."/>
            <person name="Yu Q."/>
            <person name="Zembek L."/>
            <person name="Zhong D."/>
            <person name="Zimmer A."/>
            <person name="Zwirko Z."/>
            <person name="Jaffe D.B."/>
            <person name="Alvarez P."/>
            <person name="Brockman W."/>
            <person name="Butler J."/>
            <person name="Chin C."/>
            <person name="Gnerre S."/>
            <person name="Grabherr M."/>
            <person name="Kleber M."/>
            <person name="Mauceli E."/>
            <person name="MacCallum I."/>
        </authorList>
    </citation>
    <scope>NUCLEOTIDE SEQUENCE [LARGE SCALE GENOMIC DNA]</scope>
    <source>
        <strain evidence="12">Tucson 15010-1051.87</strain>
    </source>
</reference>
<dbReference type="SMART" id="SM00714">
    <property type="entry name" value="LITAF"/>
    <property type="match status" value="1"/>
</dbReference>
<keyword evidence="9" id="KW-1133">Transmembrane helix</keyword>
<name>B4LIS1_DROVI</name>
<evidence type="ECO:0000256" key="8">
    <source>
        <dbReference type="SAM" id="MobiDB-lite"/>
    </source>
</evidence>
<dbReference type="GO" id="GO:0031902">
    <property type="term" value="C:late endosome membrane"/>
    <property type="evidence" value="ECO:0007669"/>
    <property type="project" value="UniProtKB-SubCell"/>
</dbReference>
<organism evidence="11 12">
    <name type="scientific">Drosophila virilis</name>
    <name type="common">Fruit fly</name>
    <dbReference type="NCBI Taxonomy" id="7244"/>
    <lineage>
        <taxon>Eukaryota</taxon>
        <taxon>Metazoa</taxon>
        <taxon>Ecdysozoa</taxon>
        <taxon>Arthropoda</taxon>
        <taxon>Hexapoda</taxon>
        <taxon>Insecta</taxon>
        <taxon>Pterygota</taxon>
        <taxon>Neoptera</taxon>
        <taxon>Endopterygota</taxon>
        <taxon>Diptera</taxon>
        <taxon>Brachycera</taxon>
        <taxon>Muscomorpha</taxon>
        <taxon>Ephydroidea</taxon>
        <taxon>Drosophilidae</taxon>
        <taxon>Drosophila</taxon>
    </lineage>
</organism>
<evidence type="ECO:0000259" key="10">
    <source>
        <dbReference type="PROSITE" id="PS51837"/>
    </source>
</evidence>
<keyword evidence="6" id="KW-0862">Zinc</keyword>
<dbReference type="GO" id="GO:0008270">
    <property type="term" value="F:zinc ion binding"/>
    <property type="evidence" value="ECO:0007669"/>
    <property type="project" value="TreeGrafter"/>
</dbReference>
<evidence type="ECO:0000256" key="1">
    <source>
        <dbReference type="ARBA" id="ARBA00004414"/>
    </source>
</evidence>
<dbReference type="InParanoid" id="B4LIS1"/>
<evidence type="ECO:0000256" key="2">
    <source>
        <dbReference type="ARBA" id="ARBA00004481"/>
    </source>
</evidence>
<evidence type="ECO:0000256" key="4">
    <source>
        <dbReference type="ARBA" id="ARBA00005975"/>
    </source>
</evidence>
<gene>
    <name evidence="11" type="primary">Dvir\GJ22030</name>
    <name evidence="11" type="ORF">Dvir_GJ22030</name>
</gene>
<evidence type="ECO:0000313" key="11">
    <source>
        <dbReference type="EMBL" id="EDW61424.2"/>
    </source>
</evidence>
<dbReference type="PANTHER" id="PTHR23292">
    <property type="entry name" value="LIPOPOLYSACCHARIDE-INDUCED TUMOR NECROSIS FACTOR-ALPHA FACTOR"/>
    <property type="match status" value="1"/>
</dbReference>
<feature type="domain" description="LITAF" evidence="10">
    <location>
        <begin position="45"/>
        <end position="130"/>
    </location>
</feature>
<feature type="transmembrane region" description="Helical" evidence="9">
    <location>
        <begin position="88"/>
        <end position="108"/>
    </location>
</feature>
<accession>B4LIS1</accession>
<dbReference type="EMBL" id="CH940648">
    <property type="protein sequence ID" value="EDW61424.2"/>
    <property type="molecule type" value="Genomic_DNA"/>
</dbReference>
<evidence type="ECO:0000256" key="7">
    <source>
        <dbReference type="ARBA" id="ARBA00023136"/>
    </source>
</evidence>
<dbReference type="eggNOG" id="ENOG502S7BR">
    <property type="taxonomic scope" value="Eukaryota"/>
</dbReference>
<dbReference type="PROSITE" id="PS51837">
    <property type="entry name" value="LITAF"/>
    <property type="match status" value="1"/>
</dbReference>
<sequence length="130" mass="13763">MDNKSHLYPQAPDAPPQYGDLGGPSMIPTELPPSAMPASVINVQQPQVYMQGVAQNHLGRMPTVATCPSCQARLLTTVKHEPSTKTHLLALLICLVGGICCCCVPYCVDSCQSAVHTCSSCGAFVGTYQN</sequence>
<dbReference type="InterPro" id="IPR037519">
    <property type="entry name" value="LITAF_fam"/>
</dbReference>
<dbReference type="Proteomes" id="UP000008792">
    <property type="component" value="Unassembled WGS sequence"/>
</dbReference>
<comment type="subcellular location">
    <subcellularLocation>
        <location evidence="2">Endosome membrane</location>
        <topology evidence="2">Peripheral membrane protein</topology>
    </subcellularLocation>
    <subcellularLocation>
        <location evidence="1">Late endosome membrane</location>
    </subcellularLocation>
    <subcellularLocation>
        <location evidence="3">Lysosome membrane</location>
        <topology evidence="3">Peripheral membrane protein</topology>
        <orientation evidence="3">Cytoplasmic side</orientation>
    </subcellularLocation>
</comment>
<dbReference type="PANTHER" id="PTHR23292:SF14">
    <property type="entry name" value="FI16615P1-RELATED"/>
    <property type="match status" value="1"/>
</dbReference>
<dbReference type="KEGG" id="dvi:6625359"/>
<proteinExistence type="inferred from homology"/>
<dbReference type="OrthoDB" id="5599753at2759"/>